<organism evidence="1 2">
    <name type="scientific">Sparassis crispa</name>
    <dbReference type="NCBI Taxonomy" id="139825"/>
    <lineage>
        <taxon>Eukaryota</taxon>
        <taxon>Fungi</taxon>
        <taxon>Dikarya</taxon>
        <taxon>Basidiomycota</taxon>
        <taxon>Agaricomycotina</taxon>
        <taxon>Agaricomycetes</taxon>
        <taxon>Polyporales</taxon>
        <taxon>Sparassidaceae</taxon>
        <taxon>Sparassis</taxon>
    </lineage>
</organism>
<evidence type="ECO:0000313" key="1">
    <source>
        <dbReference type="EMBL" id="GBE88714.1"/>
    </source>
</evidence>
<dbReference type="RefSeq" id="XP_027619627.1">
    <property type="nucleotide sequence ID" value="XM_027763826.1"/>
</dbReference>
<comment type="caution">
    <text evidence="1">The sequence shown here is derived from an EMBL/GenBank/DDBJ whole genome shotgun (WGS) entry which is preliminary data.</text>
</comment>
<gene>
    <name evidence="1" type="ORF">SCP_1401190</name>
</gene>
<accession>A0A401H2R4</accession>
<dbReference type="EMBL" id="BFAD01000014">
    <property type="protein sequence ID" value="GBE88714.1"/>
    <property type="molecule type" value="Genomic_DNA"/>
</dbReference>
<dbReference type="Proteomes" id="UP000287166">
    <property type="component" value="Unassembled WGS sequence"/>
</dbReference>
<evidence type="ECO:0000313" key="2">
    <source>
        <dbReference type="Proteomes" id="UP000287166"/>
    </source>
</evidence>
<reference evidence="1 2" key="1">
    <citation type="journal article" date="2018" name="Sci. Rep.">
        <title>Genome sequence of the cauliflower mushroom Sparassis crispa (Hanabiratake) and its association with beneficial usage.</title>
        <authorList>
            <person name="Kiyama R."/>
            <person name="Furutani Y."/>
            <person name="Kawaguchi K."/>
            <person name="Nakanishi T."/>
        </authorList>
    </citation>
    <scope>NUCLEOTIDE SEQUENCE [LARGE SCALE GENOMIC DNA]</scope>
</reference>
<sequence length="67" mass="7489">MHTLLRQQDLDNWRDNYAGFETVKARPPLAGAASAAGLMSECDVEECGREALRQCYEVRVEIPAAKH</sequence>
<proteinExistence type="predicted"/>
<keyword evidence="2" id="KW-1185">Reference proteome</keyword>
<dbReference type="GeneID" id="38785631"/>
<protein>
    <submittedName>
        <fullName evidence="1">Uncharacterized protein</fullName>
    </submittedName>
</protein>
<dbReference type="AlphaFoldDB" id="A0A401H2R4"/>
<name>A0A401H2R4_9APHY</name>
<dbReference type="InParanoid" id="A0A401H2R4"/>